<keyword evidence="1" id="KW-1133">Transmembrane helix</keyword>
<organism evidence="2 3">
    <name type="scientific">Pseudoclavibacter terrae</name>
    <dbReference type="NCBI Taxonomy" id="1530195"/>
    <lineage>
        <taxon>Bacteria</taxon>
        <taxon>Bacillati</taxon>
        <taxon>Actinomycetota</taxon>
        <taxon>Actinomycetes</taxon>
        <taxon>Micrococcales</taxon>
        <taxon>Microbacteriaceae</taxon>
        <taxon>Pseudoclavibacter</taxon>
    </lineage>
</organism>
<comment type="caution">
    <text evidence="2">The sequence shown here is derived from an EMBL/GenBank/DDBJ whole genome shotgun (WGS) entry which is preliminary data.</text>
</comment>
<feature type="transmembrane region" description="Helical" evidence="1">
    <location>
        <begin position="74"/>
        <end position="94"/>
    </location>
</feature>
<accession>A0A7J5B3Y1</accession>
<protein>
    <recommendedName>
        <fullName evidence="4">Signal peptidase I</fullName>
    </recommendedName>
</protein>
<name>A0A7J5B3Y1_9MICO</name>
<evidence type="ECO:0008006" key="4">
    <source>
        <dbReference type="Google" id="ProtNLM"/>
    </source>
</evidence>
<reference evidence="2 3" key="1">
    <citation type="submission" date="2019-09" db="EMBL/GenBank/DDBJ databases">
        <title>Phylogeny of genus Pseudoclavibacter and closely related genus.</title>
        <authorList>
            <person name="Li Y."/>
        </authorList>
    </citation>
    <scope>NUCLEOTIDE SEQUENCE [LARGE SCALE GENOMIC DNA]</scope>
    <source>
        <strain evidence="2 3">THG-MD12</strain>
    </source>
</reference>
<keyword evidence="1" id="KW-0812">Transmembrane</keyword>
<evidence type="ECO:0000313" key="3">
    <source>
        <dbReference type="Proteomes" id="UP000490386"/>
    </source>
</evidence>
<evidence type="ECO:0000256" key="1">
    <source>
        <dbReference type="SAM" id="Phobius"/>
    </source>
</evidence>
<dbReference type="InterPro" id="IPR043739">
    <property type="entry name" value="DUF5684"/>
</dbReference>
<feature type="transmembrane region" description="Helical" evidence="1">
    <location>
        <begin position="39"/>
        <end position="62"/>
    </location>
</feature>
<dbReference type="OrthoDB" id="3637276at2"/>
<keyword evidence="3" id="KW-1185">Reference proteome</keyword>
<proteinExistence type="predicted"/>
<sequence length="108" mass="11879">MGWILLIAALWPVFRKAGYPGWGAIIPIYNIYILVKIAGYHGATVLLYLIPLVNVVFSIFVAMRIGKAFGRGGLFSFFLLWLFSLIGYFIVGYGSSQYRGPGGRAIAA</sequence>
<dbReference type="EMBL" id="WBJX01000002">
    <property type="protein sequence ID" value="KAB1638598.1"/>
    <property type="molecule type" value="Genomic_DNA"/>
</dbReference>
<dbReference type="AlphaFoldDB" id="A0A7J5B3Y1"/>
<gene>
    <name evidence="2" type="ORF">F8O03_06825</name>
</gene>
<evidence type="ECO:0000313" key="2">
    <source>
        <dbReference type="EMBL" id="KAB1638598.1"/>
    </source>
</evidence>
<dbReference type="Pfam" id="PF18936">
    <property type="entry name" value="DUF5684"/>
    <property type="match status" value="1"/>
</dbReference>
<keyword evidence="1" id="KW-0472">Membrane</keyword>
<dbReference type="Proteomes" id="UP000490386">
    <property type="component" value="Unassembled WGS sequence"/>
</dbReference>